<dbReference type="EMBL" id="WKJJ01000004">
    <property type="protein sequence ID" value="MRV71642.1"/>
    <property type="molecule type" value="Genomic_DNA"/>
</dbReference>
<evidence type="ECO:0000256" key="4">
    <source>
        <dbReference type="ARBA" id="ARBA00012076"/>
    </source>
</evidence>
<dbReference type="Pfam" id="PF00378">
    <property type="entry name" value="ECH_1"/>
    <property type="match status" value="1"/>
</dbReference>
<dbReference type="InterPro" id="IPR008927">
    <property type="entry name" value="6-PGluconate_DH-like_C_sf"/>
</dbReference>
<keyword evidence="5" id="KW-0276">Fatty acid metabolism</keyword>
<dbReference type="InterPro" id="IPR036291">
    <property type="entry name" value="NAD(P)-bd_dom_sf"/>
</dbReference>
<dbReference type="EC" id="4.2.1.17" evidence="4"/>
<evidence type="ECO:0000259" key="14">
    <source>
        <dbReference type="Pfam" id="PF00725"/>
    </source>
</evidence>
<keyword evidence="10" id="KW-0456">Lyase</keyword>
<dbReference type="InterPro" id="IPR029045">
    <property type="entry name" value="ClpP/crotonase-like_dom_sf"/>
</dbReference>
<evidence type="ECO:0000256" key="10">
    <source>
        <dbReference type="ARBA" id="ARBA00023239"/>
    </source>
</evidence>
<dbReference type="GO" id="GO:0006635">
    <property type="term" value="P:fatty acid beta-oxidation"/>
    <property type="evidence" value="ECO:0007669"/>
    <property type="project" value="UniProtKB-UniPathway"/>
</dbReference>
<dbReference type="NCBIfam" id="NF008727">
    <property type="entry name" value="PRK11730.1"/>
    <property type="match status" value="1"/>
</dbReference>
<keyword evidence="6" id="KW-0442">Lipid degradation</keyword>
<keyword evidence="9" id="KW-0443">Lipid metabolism</keyword>
<dbReference type="InterPro" id="IPR006108">
    <property type="entry name" value="3HC_DH_C"/>
</dbReference>
<evidence type="ECO:0000313" key="17">
    <source>
        <dbReference type="Proteomes" id="UP000446768"/>
    </source>
</evidence>
<dbReference type="Gene3D" id="3.90.226.10">
    <property type="entry name" value="2-enoyl-CoA Hydratase, Chain A, domain 1"/>
    <property type="match status" value="1"/>
</dbReference>
<dbReference type="PANTHER" id="PTHR43612:SF3">
    <property type="entry name" value="TRIFUNCTIONAL ENZYME SUBUNIT ALPHA, MITOCHONDRIAL"/>
    <property type="match status" value="1"/>
</dbReference>
<evidence type="ECO:0000256" key="5">
    <source>
        <dbReference type="ARBA" id="ARBA00022832"/>
    </source>
</evidence>
<keyword evidence="17" id="KW-1185">Reference proteome</keyword>
<dbReference type="GO" id="GO:0016509">
    <property type="term" value="F:long-chain (3S)-3-hydroxyacyl-CoA dehydrogenase (NAD+) activity"/>
    <property type="evidence" value="ECO:0007669"/>
    <property type="project" value="TreeGrafter"/>
</dbReference>
<evidence type="ECO:0000259" key="15">
    <source>
        <dbReference type="Pfam" id="PF02737"/>
    </source>
</evidence>
<comment type="pathway">
    <text evidence="1">Lipid metabolism; fatty acid beta-oxidation.</text>
</comment>
<dbReference type="CDD" id="cd06558">
    <property type="entry name" value="crotonase-like"/>
    <property type="match status" value="1"/>
</dbReference>
<dbReference type="FunFam" id="3.40.50.720:FF:000009">
    <property type="entry name" value="Fatty oxidation complex, alpha subunit"/>
    <property type="match status" value="1"/>
</dbReference>
<dbReference type="Proteomes" id="UP000446768">
    <property type="component" value="Unassembled WGS sequence"/>
</dbReference>
<dbReference type="Gene3D" id="3.40.50.720">
    <property type="entry name" value="NAD(P)-binding Rossmann-like Domain"/>
    <property type="match status" value="1"/>
</dbReference>
<dbReference type="InterPro" id="IPR006176">
    <property type="entry name" value="3-OHacyl-CoA_DH_NAD-bd"/>
</dbReference>
<keyword evidence="8" id="KW-0520">NAD</keyword>
<dbReference type="PROSITE" id="PS00166">
    <property type="entry name" value="ENOYL_COA_HYDRATASE"/>
    <property type="match status" value="1"/>
</dbReference>
<dbReference type="InterPro" id="IPR001753">
    <property type="entry name" value="Enoyl-CoA_hydra/iso"/>
</dbReference>
<feature type="domain" description="3-hydroxyacyl-CoA dehydrogenase NAD binding" evidence="15">
    <location>
        <begin position="322"/>
        <end position="500"/>
    </location>
</feature>
<evidence type="ECO:0000256" key="12">
    <source>
        <dbReference type="ARBA" id="ARBA00049556"/>
    </source>
</evidence>
<organism evidence="16 17">
    <name type="scientific">Pseudoduganella rivuli</name>
    <dbReference type="NCBI Taxonomy" id="2666085"/>
    <lineage>
        <taxon>Bacteria</taxon>
        <taxon>Pseudomonadati</taxon>
        <taxon>Pseudomonadota</taxon>
        <taxon>Betaproteobacteria</taxon>
        <taxon>Burkholderiales</taxon>
        <taxon>Oxalobacteraceae</taxon>
        <taxon>Telluria group</taxon>
        <taxon>Pseudoduganella</taxon>
    </lineage>
</organism>
<proteinExistence type="inferred from homology"/>
<dbReference type="SUPFAM" id="SSF51735">
    <property type="entry name" value="NAD(P)-binding Rossmann-fold domains"/>
    <property type="match status" value="1"/>
</dbReference>
<reference evidence="16 17" key="1">
    <citation type="submission" date="2019-11" db="EMBL/GenBank/DDBJ databases">
        <title>Novel species isolated from a subtropical stream in China.</title>
        <authorList>
            <person name="Lu H."/>
        </authorList>
    </citation>
    <scope>NUCLEOTIDE SEQUENCE [LARGE SCALE GENOMIC DNA]</scope>
    <source>
        <strain evidence="16 17">FT92W</strain>
    </source>
</reference>
<comment type="similarity">
    <text evidence="2">In the central section; belongs to the 3-hydroxyacyl-CoA dehydrogenase family.</text>
</comment>
<dbReference type="InterPro" id="IPR050136">
    <property type="entry name" value="FA_oxidation_alpha_subunit"/>
</dbReference>
<dbReference type="GO" id="GO:0004300">
    <property type="term" value="F:enoyl-CoA hydratase activity"/>
    <property type="evidence" value="ECO:0007669"/>
    <property type="project" value="UniProtKB-EC"/>
</dbReference>
<comment type="similarity">
    <text evidence="3">In the N-terminal section; belongs to the enoyl-CoA hydratase/isomerase family.</text>
</comment>
<dbReference type="UniPathway" id="UPA00659"/>
<dbReference type="SUPFAM" id="SSF48179">
    <property type="entry name" value="6-phosphogluconate dehydrogenase C-terminal domain-like"/>
    <property type="match status" value="2"/>
</dbReference>
<feature type="domain" description="3-hydroxyacyl-CoA dehydrogenase C-terminal" evidence="14">
    <location>
        <begin position="502"/>
        <end position="597"/>
    </location>
</feature>
<evidence type="ECO:0000256" key="3">
    <source>
        <dbReference type="ARBA" id="ARBA00008750"/>
    </source>
</evidence>
<protein>
    <recommendedName>
        <fullName evidence="4">enoyl-CoA hydratase</fullName>
        <ecNumber evidence="4">4.2.1.17</ecNumber>
    </recommendedName>
</protein>
<comment type="caution">
    <text evidence="16">The sequence shown here is derived from an EMBL/GenBank/DDBJ whole genome shotgun (WGS) entry which is preliminary data.</text>
</comment>
<sequence>MNQYLHQGQTVQAMRLDNGIAELCFDRDSEAINKLDRLALAELRAALAAIAAAPGLRGVLVTSAKEVFIAGADITEFGALFKRPEADMLAHFRNGNDVLCGLEQLAVPVVAAINGFALGGGLELALCCDYRVMAASAQVGLPEVGLGLFPGLGGTVRLPRIAGLDVAIEWIAGGKPSRADAALRAGVVDQVAAPDQLRAAALALLEHAATHAPEWQAKRAARQAPMALSAAAAREVFQQARARIAKASPKHQPAAMMALAAMEDNWPLARDAALDVEVRQFTRVAKTQAAASLVQAFLSEQAVKKLCRAHARADGARTVKAAAVLGAGIMGGGIAFASALKGVPARMKDIAQGQLDLGCGEADKLLARQVRLGRLAQDKADAVRRGIVAQLDYAGFGQVDLVVEAVVENIKVKHAVLAELESRIADDAIIATNTSSLRIDDLAVPLARPHNFVGMHFFNPVPVMPLVEIVKGEKTSMAAVSTAVGYAVAMGKTPIVVKDCPGFLVNRILIANNRAFSQLVADGADFEQVDRAMEDFGWPMGPAYLMDVVGMDTGSHVSNVIAAGYPERMTRSWDDVLELMVEQKRFGQKTGIGFYRYEADPAGKPVKHHAADSHALIARVQPNGRRAFTDQEIVERLMLPMVIEAAIALEEGVVATPAELDMALLLGIGFPRHAGGILKYADWLGMEHVLALSDKYAHLGPPYVATAGMRRMAAQGTGFYAD</sequence>
<evidence type="ECO:0000256" key="11">
    <source>
        <dbReference type="ARBA" id="ARBA00023268"/>
    </source>
</evidence>
<evidence type="ECO:0000256" key="9">
    <source>
        <dbReference type="ARBA" id="ARBA00023098"/>
    </source>
</evidence>
<dbReference type="Pfam" id="PF00725">
    <property type="entry name" value="3HCDH"/>
    <property type="match status" value="2"/>
</dbReference>
<dbReference type="AlphaFoldDB" id="A0A7X2LT55"/>
<comment type="catalytic activity">
    <reaction evidence="12">
        <text>a (3S)-3-hydroxyacyl-CoA + NAD(+) = a 3-oxoacyl-CoA + NADH + H(+)</text>
        <dbReference type="Rhea" id="RHEA:22432"/>
        <dbReference type="ChEBI" id="CHEBI:15378"/>
        <dbReference type="ChEBI" id="CHEBI:57318"/>
        <dbReference type="ChEBI" id="CHEBI:57540"/>
        <dbReference type="ChEBI" id="CHEBI:57945"/>
        <dbReference type="ChEBI" id="CHEBI:90726"/>
        <dbReference type="EC" id="1.1.1.35"/>
    </reaction>
</comment>
<gene>
    <name evidence="16" type="primary">fadB</name>
    <name evidence="16" type="ORF">GJ700_07875</name>
</gene>
<name>A0A7X2LT55_9BURK</name>
<evidence type="ECO:0000256" key="2">
    <source>
        <dbReference type="ARBA" id="ARBA00007005"/>
    </source>
</evidence>
<accession>A0A7X2LT55</accession>
<dbReference type="Pfam" id="PF02737">
    <property type="entry name" value="3HCDH_N"/>
    <property type="match status" value="1"/>
</dbReference>
<dbReference type="SUPFAM" id="SSF52096">
    <property type="entry name" value="ClpP/crotonase"/>
    <property type="match status" value="1"/>
</dbReference>
<dbReference type="GO" id="GO:0070403">
    <property type="term" value="F:NAD+ binding"/>
    <property type="evidence" value="ECO:0007669"/>
    <property type="project" value="InterPro"/>
</dbReference>
<evidence type="ECO:0000313" key="16">
    <source>
        <dbReference type="EMBL" id="MRV71642.1"/>
    </source>
</evidence>
<evidence type="ECO:0000256" key="6">
    <source>
        <dbReference type="ARBA" id="ARBA00022963"/>
    </source>
</evidence>
<dbReference type="RefSeq" id="WP_154372339.1">
    <property type="nucleotide sequence ID" value="NZ_WKJJ01000004.1"/>
</dbReference>
<keyword evidence="7" id="KW-0560">Oxidoreductase</keyword>
<dbReference type="PANTHER" id="PTHR43612">
    <property type="entry name" value="TRIFUNCTIONAL ENZYME SUBUNIT ALPHA"/>
    <property type="match status" value="1"/>
</dbReference>
<evidence type="ECO:0000256" key="1">
    <source>
        <dbReference type="ARBA" id="ARBA00005005"/>
    </source>
</evidence>
<dbReference type="InterPro" id="IPR018376">
    <property type="entry name" value="Enoyl-CoA_hyd/isom_CS"/>
</dbReference>
<comment type="similarity">
    <text evidence="13">Belongs to the enoyl-CoA hydratase/isomerase family.</text>
</comment>
<keyword evidence="11" id="KW-0511">Multifunctional enzyme</keyword>
<evidence type="ECO:0000256" key="7">
    <source>
        <dbReference type="ARBA" id="ARBA00023002"/>
    </source>
</evidence>
<feature type="domain" description="3-hydroxyacyl-CoA dehydrogenase C-terminal" evidence="14">
    <location>
        <begin position="633"/>
        <end position="702"/>
    </location>
</feature>
<evidence type="ECO:0000256" key="13">
    <source>
        <dbReference type="RuleBase" id="RU003707"/>
    </source>
</evidence>
<evidence type="ECO:0000256" key="8">
    <source>
        <dbReference type="ARBA" id="ARBA00023027"/>
    </source>
</evidence>
<dbReference type="Gene3D" id="1.10.1040.50">
    <property type="match status" value="1"/>
</dbReference>